<dbReference type="AlphaFoldDB" id="A0A0F9L2T2"/>
<protein>
    <submittedName>
        <fullName evidence="1">Uncharacterized protein</fullName>
    </submittedName>
</protein>
<accession>A0A0F9L2T2</accession>
<comment type="caution">
    <text evidence="1">The sequence shown here is derived from an EMBL/GenBank/DDBJ whole genome shotgun (WGS) entry which is preliminary data.</text>
</comment>
<sequence length="88" mass="9209">MAASASLADASVVIIPLDVLAHNTSVAHCTITGKVDNAPLIDLRRFPLWLGWPAHGGWGYGLASKNARANPGDVMLRFSARSADGPSL</sequence>
<dbReference type="EMBL" id="LAZR01006872">
    <property type="protein sequence ID" value="KKM89084.1"/>
    <property type="molecule type" value="Genomic_DNA"/>
</dbReference>
<reference evidence="1" key="1">
    <citation type="journal article" date="2015" name="Nature">
        <title>Complex archaea that bridge the gap between prokaryotes and eukaryotes.</title>
        <authorList>
            <person name="Spang A."/>
            <person name="Saw J.H."/>
            <person name="Jorgensen S.L."/>
            <person name="Zaremba-Niedzwiedzka K."/>
            <person name="Martijn J."/>
            <person name="Lind A.E."/>
            <person name="van Eijk R."/>
            <person name="Schleper C."/>
            <person name="Guy L."/>
            <person name="Ettema T.J."/>
        </authorList>
    </citation>
    <scope>NUCLEOTIDE SEQUENCE</scope>
</reference>
<evidence type="ECO:0000313" key="1">
    <source>
        <dbReference type="EMBL" id="KKM89084.1"/>
    </source>
</evidence>
<organism evidence="1">
    <name type="scientific">marine sediment metagenome</name>
    <dbReference type="NCBI Taxonomy" id="412755"/>
    <lineage>
        <taxon>unclassified sequences</taxon>
        <taxon>metagenomes</taxon>
        <taxon>ecological metagenomes</taxon>
    </lineage>
</organism>
<proteinExistence type="predicted"/>
<gene>
    <name evidence="1" type="ORF">LCGC14_1252220</name>
</gene>
<name>A0A0F9L2T2_9ZZZZ</name>